<proteinExistence type="predicted"/>
<reference evidence="1 2" key="1">
    <citation type="submission" date="2018-08" db="EMBL/GenBank/DDBJ databases">
        <title>Diversity &amp; Physiological Properties of Lignin-Decomposing Actinobacteria from Soil.</title>
        <authorList>
            <person name="Roh S.G."/>
            <person name="Kim S.B."/>
        </authorList>
    </citation>
    <scope>NUCLEOTIDE SEQUENCE [LARGE SCALE GENOMIC DNA]</scope>
    <source>
        <strain evidence="1 2">MMS17-GH009</strain>
    </source>
</reference>
<sequence length="74" mass="7417">MSFDISAVIGADPEISGALTGVTDVTTQGQATFSAGSVVTDDDQVAVDLVESAPEDAGLVELLGVRRVALLIAA</sequence>
<evidence type="ECO:0000313" key="2">
    <source>
        <dbReference type="Proteomes" id="UP000263377"/>
    </source>
</evidence>
<name>A0A373A4Y5_9ACTN</name>
<evidence type="ECO:0000313" key="1">
    <source>
        <dbReference type="EMBL" id="RGD62495.1"/>
    </source>
</evidence>
<organism evidence="1 2">
    <name type="scientific">Kitasatospora xanthocidica</name>
    <dbReference type="NCBI Taxonomy" id="83382"/>
    <lineage>
        <taxon>Bacteria</taxon>
        <taxon>Bacillati</taxon>
        <taxon>Actinomycetota</taxon>
        <taxon>Actinomycetes</taxon>
        <taxon>Kitasatosporales</taxon>
        <taxon>Streptomycetaceae</taxon>
        <taxon>Kitasatospora</taxon>
    </lineage>
</organism>
<accession>A0A373A4Y5</accession>
<dbReference type="RefSeq" id="WP_117491002.1">
    <property type="nucleotide sequence ID" value="NZ_QVIG01000001.1"/>
</dbReference>
<dbReference type="Proteomes" id="UP000263377">
    <property type="component" value="Unassembled WGS sequence"/>
</dbReference>
<protein>
    <submittedName>
        <fullName evidence="1">Uncharacterized protein</fullName>
    </submittedName>
</protein>
<dbReference type="AlphaFoldDB" id="A0A373A4Y5"/>
<gene>
    <name evidence="1" type="ORF">DR950_36305</name>
</gene>
<keyword evidence="2" id="KW-1185">Reference proteome</keyword>
<comment type="caution">
    <text evidence="1">The sequence shown here is derived from an EMBL/GenBank/DDBJ whole genome shotgun (WGS) entry which is preliminary data.</text>
</comment>
<dbReference type="EMBL" id="QVIG01000001">
    <property type="protein sequence ID" value="RGD62495.1"/>
    <property type="molecule type" value="Genomic_DNA"/>
</dbReference>